<evidence type="ECO:0000313" key="2">
    <source>
        <dbReference type="EMBL" id="EEN43356.1"/>
    </source>
</evidence>
<reference evidence="2" key="1">
    <citation type="journal article" date="2008" name="Nature">
        <title>The amphioxus genome and the evolution of the chordate karyotype.</title>
        <authorList>
            <consortium name="US DOE Joint Genome Institute (JGI-PGF)"/>
            <person name="Putnam N.H."/>
            <person name="Butts T."/>
            <person name="Ferrier D.E.K."/>
            <person name="Furlong R.F."/>
            <person name="Hellsten U."/>
            <person name="Kawashima T."/>
            <person name="Robinson-Rechavi M."/>
            <person name="Shoguchi E."/>
            <person name="Terry A."/>
            <person name="Yu J.-K."/>
            <person name="Benito-Gutierrez E.L."/>
            <person name="Dubchak I."/>
            <person name="Garcia-Fernandez J."/>
            <person name="Gibson-Brown J.J."/>
            <person name="Grigoriev I.V."/>
            <person name="Horton A.C."/>
            <person name="de Jong P.J."/>
            <person name="Jurka J."/>
            <person name="Kapitonov V.V."/>
            <person name="Kohara Y."/>
            <person name="Kuroki Y."/>
            <person name="Lindquist E."/>
            <person name="Lucas S."/>
            <person name="Osoegawa K."/>
            <person name="Pennacchio L.A."/>
            <person name="Salamov A.A."/>
            <person name="Satou Y."/>
            <person name="Sauka-Spengler T."/>
            <person name="Schmutz J."/>
            <person name="Shin-I T."/>
            <person name="Toyoda A."/>
            <person name="Bronner-Fraser M."/>
            <person name="Fujiyama A."/>
            <person name="Holland L.Z."/>
            <person name="Holland P.W.H."/>
            <person name="Satoh N."/>
            <person name="Rokhsar D.S."/>
        </authorList>
    </citation>
    <scope>NUCLEOTIDE SEQUENCE [LARGE SCALE GENOMIC DNA]</scope>
    <source>
        <strain evidence="2">S238N-H82</strain>
        <tissue evidence="2">Testes</tissue>
    </source>
</reference>
<dbReference type="EMBL" id="GG666692">
    <property type="protein sequence ID" value="EEN43356.1"/>
    <property type="molecule type" value="Genomic_DNA"/>
</dbReference>
<dbReference type="InParanoid" id="C3ZVU1"/>
<protein>
    <submittedName>
        <fullName evidence="2">Uncharacterized protein</fullName>
    </submittedName>
</protein>
<feature type="region of interest" description="Disordered" evidence="1">
    <location>
        <begin position="24"/>
        <end position="46"/>
    </location>
</feature>
<organism>
    <name type="scientific">Branchiostoma floridae</name>
    <name type="common">Florida lancelet</name>
    <name type="synonym">Amphioxus</name>
    <dbReference type="NCBI Taxonomy" id="7739"/>
    <lineage>
        <taxon>Eukaryota</taxon>
        <taxon>Metazoa</taxon>
        <taxon>Chordata</taxon>
        <taxon>Cephalochordata</taxon>
        <taxon>Leptocardii</taxon>
        <taxon>Amphioxiformes</taxon>
        <taxon>Branchiostomatidae</taxon>
        <taxon>Branchiostoma</taxon>
    </lineage>
</organism>
<evidence type="ECO:0000256" key="1">
    <source>
        <dbReference type="SAM" id="MobiDB-lite"/>
    </source>
</evidence>
<gene>
    <name evidence="2" type="ORF">BRAFLDRAFT_100543</name>
</gene>
<dbReference type="AlphaFoldDB" id="C3ZVU1"/>
<proteinExistence type="predicted"/>
<name>C3ZVU1_BRAFL</name>
<accession>C3ZVU1</accession>
<sequence length="118" mass="13057">MPHGDFIPSTSTVLVRSDLDNLETLSDSEEPAIPVDTETTPSPSPERVIDQYFSQYVSRENMSNPTEEDDTVSTNTSVNIAMTTEPDRSWGEECGSPWIAACVRQQKKGITEEKEATC</sequence>